<reference evidence="3 4" key="1">
    <citation type="submission" date="2015-03" db="EMBL/GenBank/DDBJ databases">
        <authorList>
            <consortium name="Pathogen Informatics"/>
        </authorList>
    </citation>
    <scope>NUCLEOTIDE SEQUENCE [LARGE SCALE GENOMIC DNA]</scope>
    <source>
        <strain evidence="3">K00500041</strain>
        <strain evidence="4">N09902308</strain>
    </source>
</reference>
<evidence type="ECO:0000313" key="1">
    <source>
        <dbReference type="EMBL" id="COW12682.1"/>
    </source>
</evidence>
<dbReference type="AlphaFoldDB" id="A0A0T9FFX6"/>
<evidence type="ECO:0000313" key="3">
    <source>
        <dbReference type="Proteomes" id="UP000038802"/>
    </source>
</evidence>
<dbReference type="Proteomes" id="UP000039021">
    <property type="component" value="Unassembled WGS sequence"/>
</dbReference>
<evidence type="ECO:0000313" key="2">
    <source>
        <dbReference type="EMBL" id="COZ60872.1"/>
    </source>
</evidence>
<reference evidence="1" key="3">
    <citation type="submission" date="2015-03" db="EMBL/GenBank/DDBJ databases">
        <authorList>
            <person name="Murphy D."/>
        </authorList>
    </citation>
    <scope>NUCLEOTIDE SEQUENCE [LARGE SCALE GENOMIC DNA]</scope>
    <source>
        <strain evidence="1">K00500041</strain>
    </source>
</reference>
<sequence>MTGLLTTRAGLAPAGHPRVDQPVVDLRTFFRTQSQPFGDAGTVTLDQHVGLGDEFERKLESLIGLQVGGHDTPVTQHGVSRNTVDT</sequence>
<proteinExistence type="predicted"/>
<accession>A0A0T9FFX6</accession>
<organism evidence="1 3">
    <name type="scientific">Mycobacterium tuberculosis</name>
    <dbReference type="NCBI Taxonomy" id="1773"/>
    <lineage>
        <taxon>Bacteria</taxon>
        <taxon>Bacillati</taxon>
        <taxon>Actinomycetota</taxon>
        <taxon>Actinomycetes</taxon>
        <taxon>Mycobacteriales</taxon>
        <taxon>Mycobacteriaceae</taxon>
        <taxon>Mycobacterium</taxon>
        <taxon>Mycobacterium tuberculosis complex</taxon>
    </lineage>
</organism>
<dbReference type="EMBL" id="CSAE01000336">
    <property type="protein sequence ID" value="COW12682.1"/>
    <property type="molecule type" value="Genomic_DNA"/>
</dbReference>
<evidence type="ECO:0000313" key="4">
    <source>
        <dbReference type="Proteomes" id="UP000039021"/>
    </source>
</evidence>
<dbReference type="Proteomes" id="UP000038802">
    <property type="component" value="Unassembled WGS sequence"/>
</dbReference>
<gene>
    <name evidence="1" type="ORF">ERS007703_02834</name>
    <name evidence="2" type="ORF">ERS007739_03947</name>
</gene>
<protein>
    <submittedName>
        <fullName evidence="1">Uncharacterized protein</fullName>
    </submittedName>
</protein>
<reference evidence="2" key="2">
    <citation type="submission" date="2015-03" db="EMBL/GenBank/DDBJ databases">
        <authorList>
            <consortium name="Pathogen Informatics"/>
            <person name="Murphy D."/>
        </authorList>
    </citation>
    <scope>NUCLEOTIDE SEQUENCE</scope>
    <source>
        <strain evidence="2">N09902308</strain>
    </source>
</reference>
<dbReference type="EMBL" id="CSBK01002220">
    <property type="protein sequence ID" value="COZ60872.1"/>
    <property type="molecule type" value="Genomic_DNA"/>
</dbReference>
<name>A0A0T9FFX6_MYCTX</name>